<feature type="compositionally biased region" description="Polar residues" evidence="1">
    <location>
        <begin position="29"/>
        <end position="38"/>
    </location>
</feature>
<accession>A0ABQ3XMU2</accession>
<comment type="caution">
    <text evidence="2">The sequence shown here is derived from an EMBL/GenBank/DDBJ whole genome shotgun (WGS) entry which is preliminary data.</text>
</comment>
<feature type="region of interest" description="Disordered" evidence="1">
    <location>
        <begin position="28"/>
        <end position="59"/>
    </location>
</feature>
<evidence type="ECO:0000313" key="2">
    <source>
        <dbReference type="EMBL" id="GID59830.1"/>
    </source>
</evidence>
<protein>
    <submittedName>
        <fullName evidence="2">Uncharacterized protein</fullName>
    </submittedName>
</protein>
<dbReference type="Proteomes" id="UP000612282">
    <property type="component" value="Unassembled WGS sequence"/>
</dbReference>
<sequence>MRARTFGPSIGRPIRAGTHGWASIAARHPSSSATTSERQAALTAGIATSPKTSSTARSRTSSLVRTCQYSAVEIQLDSDHAAARRVMALHLAGRVHRESVEAARAEVWRHGRTPAGEPVFVGVSNGEPVRLLYDVEVHLGE</sequence>
<gene>
    <name evidence="2" type="ORF">Aco03nite_082340</name>
</gene>
<keyword evidence="3" id="KW-1185">Reference proteome</keyword>
<organism evidence="2 3">
    <name type="scientific">Actinoplanes couchii</name>
    <dbReference type="NCBI Taxonomy" id="403638"/>
    <lineage>
        <taxon>Bacteria</taxon>
        <taxon>Bacillati</taxon>
        <taxon>Actinomycetota</taxon>
        <taxon>Actinomycetes</taxon>
        <taxon>Micromonosporales</taxon>
        <taxon>Micromonosporaceae</taxon>
        <taxon>Actinoplanes</taxon>
    </lineage>
</organism>
<proteinExistence type="predicted"/>
<evidence type="ECO:0000313" key="3">
    <source>
        <dbReference type="Proteomes" id="UP000612282"/>
    </source>
</evidence>
<evidence type="ECO:0000256" key="1">
    <source>
        <dbReference type="SAM" id="MobiDB-lite"/>
    </source>
</evidence>
<reference evidence="2 3" key="1">
    <citation type="submission" date="2021-01" db="EMBL/GenBank/DDBJ databases">
        <title>Whole genome shotgun sequence of Actinoplanes couchii NBRC 106145.</title>
        <authorList>
            <person name="Komaki H."/>
            <person name="Tamura T."/>
        </authorList>
    </citation>
    <scope>NUCLEOTIDE SEQUENCE [LARGE SCALE GENOMIC DNA]</scope>
    <source>
        <strain evidence="2 3">NBRC 106145</strain>
    </source>
</reference>
<name>A0ABQ3XMU2_9ACTN</name>
<dbReference type="EMBL" id="BOMG01000102">
    <property type="protein sequence ID" value="GID59830.1"/>
    <property type="molecule type" value="Genomic_DNA"/>
</dbReference>
<feature type="compositionally biased region" description="Low complexity" evidence="1">
    <location>
        <begin position="48"/>
        <end position="59"/>
    </location>
</feature>